<dbReference type="GO" id="GO:0008168">
    <property type="term" value="F:methyltransferase activity"/>
    <property type="evidence" value="ECO:0007669"/>
    <property type="project" value="UniProtKB-KW"/>
</dbReference>
<accession>A0AAV1IK55</accession>
<evidence type="ECO:0000313" key="4">
    <source>
        <dbReference type="EMBL" id="CAK0786582.1"/>
    </source>
</evidence>
<dbReference type="PANTHER" id="PTHR43619">
    <property type="entry name" value="S-ADENOSYL-L-METHIONINE-DEPENDENT METHYLTRANSFERASE YKTD-RELATED"/>
    <property type="match status" value="1"/>
</dbReference>
<dbReference type="GO" id="GO:0032259">
    <property type="term" value="P:methylation"/>
    <property type="evidence" value="ECO:0007669"/>
    <property type="project" value="UniProtKB-KW"/>
</dbReference>
<dbReference type="InterPro" id="IPR029063">
    <property type="entry name" value="SAM-dependent_MTases_sf"/>
</dbReference>
<comment type="caution">
    <text evidence="4">The sequence shown here is derived from an EMBL/GenBank/DDBJ whole genome shotgun (WGS) entry which is preliminary data.</text>
</comment>
<dbReference type="AlphaFoldDB" id="A0AAV1IK55"/>
<evidence type="ECO:0000256" key="2">
    <source>
        <dbReference type="ARBA" id="ARBA00022603"/>
    </source>
</evidence>
<dbReference type="PANTHER" id="PTHR43619:SF2">
    <property type="entry name" value="S-ADENOSYL-L-METHIONINE-DEPENDENT METHYLTRANSFERASES SUPERFAMILY PROTEIN"/>
    <property type="match status" value="1"/>
</dbReference>
<keyword evidence="3" id="KW-0808">Transferase</keyword>
<evidence type="ECO:0000313" key="5">
    <source>
        <dbReference type="Proteomes" id="UP001314263"/>
    </source>
</evidence>
<dbReference type="InterPro" id="IPR007213">
    <property type="entry name" value="Ppm1/Ppm2/Tcmp"/>
</dbReference>
<dbReference type="Proteomes" id="UP001314263">
    <property type="component" value="Unassembled WGS sequence"/>
</dbReference>
<name>A0AAV1IK55_9CHLO</name>
<reference evidence="4 5" key="1">
    <citation type="submission" date="2023-10" db="EMBL/GenBank/DDBJ databases">
        <authorList>
            <person name="Maclean D."/>
            <person name="Macfadyen A."/>
        </authorList>
    </citation>
    <scope>NUCLEOTIDE SEQUENCE [LARGE SCALE GENOMIC DNA]</scope>
</reference>
<comment type="similarity">
    <text evidence="1">Belongs to the UPF0677 family.</text>
</comment>
<organism evidence="4 5">
    <name type="scientific">Coccomyxa viridis</name>
    <dbReference type="NCBI Taxonomy" id="1274662"/>
    <lineage>
        <taxon>Eukaryota</taxon>
        <taxon>Viridiplantae</taxon>
        <taxon>Chlorophyta</taxon>
        <taxon>core chlorophytes</taxon>
        <taxon>Trebouxiophyceae</taxon>
        <taxon>Trebouxiophyceae incertae sedis</taxon>
        <taxon>Coccomyxaceae</taxon>
        <taxon>Coccomyxa</taxon>
    </lineage>
</organism>
<evidence type="ECO:0008006" key="6">
    <source>
        <dbReference type="Google" id="ProtNLM"/>
    </source>
</evidence>
<dbReference type="EMBL" id="CAUYUE010000015">
    <property type="protein sequence ID" value="CAK0786582.1"/>
    <property type="molecule type" value="Genomic_DNA"/>
</dbReference>
<dbReference type="SUPFAM" id="SSF53335">
    <property type="entry name" value="S-adenosyl-L-methionine-dependent methyltransferases"/>
    <property type="match status" value="1"/>
</dbReference>
<dbReference type="Gene3D" id="3.40.50.150">
    <property type="entry name" value="Vaccinia Virus protein VP39"/>
    <property type="match status" value="1"/>
</dbReference>
<evidence type="ECO:0000256" key="3">
    <source>
        <dbReference type="ARBA" id="ARBA00022679"/>
    </source>
</evidence>
<sequence length="395" mass="43522">MYRRCQHSAEGHYRDHQLSRIARNAFGYTHRSPAPAFDNLREASYVTQPLSVGHMAASATRDMTEGWAPAQRGLSSFVAHTAMLVAAERLADARHSQPVLRDPLLEKMLEHESDAQAAVETCVNNWERQKHEDGLEHVAPFTGVRMRFGDGEVMRYLTATPGHLQMVILGAGLDTRAWRLDLSERVSVYEVDQPDMSAAKGHCLRAGGAQTTRAQAGSCSFPLKCGSWTSVAADLTQDWASALHDKGFDKGLPTLWIAEGLFYYLEMDVCARLLQGMAALAAPGSALIMTHLSWAFYKASQEALQDPNVGDGAKKWFASWKSWLPEEPSVYFETNGWRMQSLSMISEAFTTYGVSQSKDMEKMLKPFTSGPGAPDYCCVSATLQQGSQGAPRCTS</sequence>
<protein>
    <recommendedName>
        <fullName evidence="6">S-adenosyl-L-methionine-dependent methyltransferase</fullName>
    </recommendedName>
</protein>
<gene>
    <name evidence="4" type="ORF">CVIRNUC_009796</name>
</gene>
<keyword evidence="5" id="KW-1185">Reference proteome</keyword>
<proteinExistence type="inferred from homology"/>
<evidence type="ECO:0000256" key="1">
    <source>
        <dbReference type="ARBA" id="ARBA00008138"/>
    </source>
</evidence>
<dbReference type="InterPro" id="IPR011610">
    <property type="entry name" value="SAM_mthyl_Trfase_ML2640-like"/>
</dbReference>
<keyword evidence="2" id="KW-0489">Methyltransferase</keyword>
<dbReference type="NCBIfam" id="TIGR00027">
    <property type="entry name" value="mthyl_TIGR00027"/>
    <property type="match status" value="1"/>
</dbReference>
<dbReference type="Pfam" id="PF04072">
    <property type="entry name" value="LCM"/>
    <property type="match status" value="1"/>
</dbReference>